<accession>A0A4S2H112</accession>
<comment type="similarity">
    <text evidence="2">Belongs to the acyltransferase 3 family.</text>
</comment>
<dbReference type="GO" id="GO:0005886">
    <property type="term" value="C:plasma membrane"/>
    <property type="evidence" value="ECO:0007669"/>
    <property type="project" value="UniProtKB-SubCell"/>
</dbReference>
<dbReference type="AlphaFoldDB" id="A0A4S2H112"/>
<comment type="caution">
    <text evidence="9">The sequence shown here is derived from an EMBL/GenBank/DDBJ whole genome shotgun (WGS) entry which is preliminary data.</text>
</comment>
<proteinExistence type="inferred from homology"/>
<dbReference type="GO" id="GO:0016413">
    <property type="term" value="F:O-acetyltransferase activity"/>
    <property type="evidence" value="ECO:0007669"/>
    <property type="project" value="TreeGrafter"/>
</dbReference>
<keyword evidence="3" id="KW-1003">Cell membrane</keyword>
<feature type="transmembrane region" description="Helical" evidence="7">
    <location>
        <begin position="245"/>
        <end position="266"/>
    </location>
</feature>
<keyword evidence="4 7" id="KW-0812">Transmembrane</keyword>
<evidence type="ECO:0000313" key="9">
    <source>
        <dbReference type="EMBL" id="TGY89124.1"/>
    </source>
</evidence>
<keyword evidence="9" id="KW-0012">Acyltransferase</keyword>
<dbReference type="Pfam" id="PF01757">
    <property type="entry name" value="Acyl_transf_3"/>
    <property type="match status" value="1"/>
</dbReference>
<feature type="transmembrane region" description="Helical" evidence="7">
    <location>
        <begin position="218"/>
        <end position="239"/>
    </location>
</feature>
<name>A0A4S2H112_9PROT</name>
<dbReference type="InterPro" id="IPR002656">
    <property type="entry name" value="Acyl_transf_3_dom"/>
</dbReference>
<organism evidence="9 10">
    <name type="scientific">Marinicauda algicola</name>
    <dbReference type="NCBI Taxonomy" id="2029849"/>
    <lineage>
        <taxon>Bacteria</taxon>
        <taxon>Pseudomonadati</taxon>
        <taxon>Pseudomonadota</taxon>
        <taxon>Alphaproteobacteria</taxon>
        <taxon>Maricaulales</taxon>
        <taxon>Maricaulaceae</taxon>
        <taxon>Marinicauda</taxon>
    </lineage>
</organism>
<feature type="transmembrane region" description="Helical" evidence="7">
    <location>
        <begin position="135"/>
        <end position="158"/>
    </location>
</feature>
<evidence type="ECO:0000256" key="7">
    <source>
        <dbReference type="SAM" id="Phobius"/>
    </source>
</evidence>
<feature type="transmembrane region" description="Helical" evidence="7">
    <location>
        <begin position="99"/>
        <end position="123"/>
    </location>
</feature>
<gene>
    <name evidence="9" type="ORF">E5163_08335</name>
</gene>
<dbReference type="Proteomes" id="UP000308054">
    <property type="component" value="Unassembled WGS sequence"/>
</dbReference>
<dbReference type="GO" id="GO:0009246">
    <property type="term" value="P:enterobacterial common antigen biosynthetic process"/>
    <property type="evidence" value="ECO:0007669"/>
    <property type="project" value="TreeGrafter"/>
</dbReference>
<evidence type="ECO:0000256" key="3">
    <source>
        <dbReference type="ARBA" id="ARBA00022475"/>
    </source>
</evidence>
<keyword evidence="9" id="KW-0808">Transferase</keyword>
<evidence type="ECO:0000256" key="2">
    <source>
        <dbReference type="ARBA" id="ARBA00007400"/>
    </source>
</evidence>
<evidence type="ECO:0000256" key="5">
    <source>
        <dbReference type="ARBA" id="ARBA00022989"/>
    </source>
</evidence>
<keyword evidence="10" id="KW-1185">Reference proteome</keyword>
<dbReference type="EMBL" id="SRXW01000002">
    <property type="protein sequence ID" value="TGY89124.1"/>
    <property type="molecule type" value="Genomic_DNA"/>
</dbReference>
<feature type="transmembrane region" description="Helical" evidence="7">
    <location>
        <begin position="20"/>
        <end position="40"/>
    </location>
</feature>
<evidence type="ECO:0000259" key="8">
    <source>
        <dbReference type="Pfam" id="PF01757"/>
    </source>
</evidence>
<dbReference type="PANTHER" id="PTHR40074:SF2">
    <property type="entry name" value="O-ACETYLTRANSFERASE WECH"/>
    <property type="match status" value="1"/>
</dbReference>
<feature type="transmembrane region" description="Helical" evidence="7">
    <location>
        <begin position="55"/>
        <end position="78"/>
    </location>
</feature>
<keyword evidence="6 7" id="KW-0472">Membrane</keyword>
<keyword evidence="5 7" id="KW-1133">Transmembrane helix</keyword>
<comment type="subcellular location">
    <subcellularLocation>
        <location evidence="1">Cell membrane</location>
        <topology evidence="1">Multi-pass membrane protein</topology>
    </subcellularLocation>
</comment>
<feature type="transmembrane region" description="Helical" evidence="7">
    <location>
        <begin position="307"/>
        <end position="329"/>
    </location>
</feature>
<evidence type="ECO:0000256" key="6">
    <source>
        <dbReference type="ARBA" id="ARBA00023136"/>
    </source>
</evidence>
<feature type="transmembrane region" description="Helical" evidence="7">
    <location>
        <begin position="165"/>
        <end position="182"/>
    </location>
</feature>
<sequence length="359" mass="38703">MQREACRYGTRQALETSRDLSVDTLRGFACLLLVALHVIGEAPDHGLRVADDHPLAVFAELFFHLRMPLFAMLSGFVYAARPVRPGGAGAFAQGKARRLIVPFVFAATAFAVIMTVTGGSWAVEPSRFWTVYVQPYAHFWFLQALVAIFCAIALVDLALPGRPQLAAFVFLMLTAAAFLSPLGRGVEWMSLDRAIYLAPFFGFGLLLARLDSRAVRRVGLAALALGLVLFAAHALAVLAEPDRDIARRTAMALGLGLAWSGTLLALRVTVGPLARIGAYSFSIYLYHLFAVLGLQLAYQLIGRPDPYAGLALGLAAGIAAPIVLHEIVLRMGGIAPMVMLGLKPAARRQAGVRRARRAI</sequence>
<evidence type="ECO:0000256" key="4">
    <source>
        <dbReference type="ARBA" id="ARBA00022692"/>
    </source>
</evidence>
<feature type="domain" description="Acyltransferase 3" evidence="8">
    <location>
        <begin position="20"/>
        <end position="324"/>
    </location>
</feature>
<feature type="transmembrane region" description="Helical" evidence="7">
    <location>
        <begin position="278"/>
        <end position="301"/>
    </location>
</feature>
<protein>
    <submittedName>
        <fullName evidence="9">Acyltransferase</fullName>
    </submittedName>
</protein>
<feature type="transmembrane region" description="Helical" evidence="7">
    <location>
        <begin position="194"/>
        <end position="211"/>
    </location>
</feature>
<evidence type="ECO:0000256" key="1">
    <source>
        <dbReference type="ARBA" id="ARBA00004651"/>
    </source>
</evidence>
<reference evidence="9 10" key="1">
    <citation type="journal article" date="2017" name="Int. J. Syst. Evol. Microbiol.">
        <title>Marinicauda algicola sp. nov., isolated from a marine red alga Rhodosorus marinus.</title>
        <authorList>
            <person name="Jeong S.E."/>
            <person name="Jeon S.H."/>
            <person name="Chun B.H."/>
            <person name="Kim D.W."/>
            <person name="Jeon C.O."/>
        </authorList>
    </citation>
    <scope>NUCLEOTIDE SEQUENCE [LARGE SCALE GENOMIC DNA]</scope>
    <source>
        <strain evidence="9 10">JCM 31718</strain>
    </source>
</reference>
<evidence type="ECO:0000313" key="10">
    <source>
        <dbReference type="Proteomes" id="UP000308054"/>
    </source>
</evidence>
<dbReference type="PANTHER" id="PTHR40074">
    <property type="entry name" value="O-ACETYLTRANSFERASE WECH"/>
    <property type="match status" value="1"/>
</dbReference>